<dbReference type="AlphaFoldDB" id="A0A8T9QDS9"/>
<evidence type="ECO:0000259" key="1">
    <source>
        <dbReference type="Pfam" id="PF18962"/>
    </source>
</evidence>
<reference evidence="2" key="1">
    <citation type="submission" date="2022-04" db="EMBL/GenBank/DDBJ databases">
        <title>Hymenobacter sp. isolated from the air.</title>
        <authorList>
            <person name="Won M."/>
            <person name="Lee C.-M."/>
            <person name="Woen H.-Y."/>
            <person name="Kwon S.-W."/>
        </authorList>
    </citation>
    <scope>NUCLEOTIDE SEQUENCE</scope>
    <source>
        <strain evidence="2">5116S-3</strain>
    </source>
</reference>
<accession>A0A8T9QDS9</accession>
<evidence type="ECO:0000313" key="2">
    <source>
        <dbReference type="EMBL" id="UOQ72963.1"/>
    </source>
</evidence>
<proteinExistence type="predicted"/>
<keyword evidence="3" id="KW-1185">Reference proteome</keyword>
<dbReference type="RefSeq" id="WP_244676321.1">
    <property type="nucleotide sequence ID" value="NZ_CP095046.1"/>
</dbReference>
<dbReference type="EMBL" id="CP095046">
    <property type="protein sequence ID" value="UOQ72963.1"/>
    <property type="molecule type" value="Genomic_DNA"/>
</dbReference>
<organism evidence="2 3">
    <name type="scientific">Hymenobacter cellulosilyticus</name>
    <dbReference type="NCBI Taxonomy" id="2932248"/>
    <lineage>
        <taxon>Bacteria</taxon>
        <taxon>Pseudomonadati</taxon>
        <taxon>Bacteroidota</taxon>
        <taxon>Cytophagia</taxon>
        <taxon>Cytophagales</taxon>
        <taxon>Hymenobacteraceae</taxon>
        <taxon>Hymenobacter</taxon>
    </lineage>
</organism>
<name>A0A8T9QDS9_9BACT</name>
<gene>
    <name evidence="2" type="ORF">MUN79_02975</name>
</gene>
<dbReference type="InterPro" id="IPR026444">
    <property type="entry name" value="Secre_tail"/>
</dbReference>
<dbReference type="Proteomes" id="UP000831796">
    <property type="component" value="Chromosome"/>
</dbReference>
<protein>
    <submittedName>
        <fullName evidence="2">T9SS type A sorting domain-containing protein</fullName>
    </submittedName>
</protein>
<dbReference type="NCBIfam" id="TIGR04183">
    <property type="entry name" value="Por_Secre_tail"/>
    <property type="match status" value="1"/>
</dbReference>
<dbReference type="Pfam" id="PF18962">
    <property type="entry name" value="Por_Secre_tail"/>
    <property type="match status" value="1"/>
</dbReference>
<evidence type="ECO:0000313" key="3">
    <source>
        <dbReference type="Proteomes" id="UP000831796"/>
    </source>
</evidence>
<feature type="domain" description="Secretion system C-terminal sorting" evidence="1">
    <location>
        <begin position="25"/>
        <end position="86"/>
    </location>
</feature>
<dbReference type="KEGG" id="hcu:MUN79_02975"/>
<sequence>MVGQFSGLVTGTRAAAPAELFSLAPNPTATQARLTWPAATAAPRAVLVLDALGREMCRQTLPARTTTMELNVTGLQSGMYLVRCGAAVSRLVVE</sequence>